<accession>A0A1Y2MCC5</accession>
<feature type="region of interest" description="Disordered" evidence="1">
    <location>
        <begin position="1"/>
        <end position="189"/>
    </location>
</feature>
<keyword evidence="3" id="KW-1185">Reference proteome</keyword>
<feature type="compositionally biased region" description="Pro residues" evidence="1">
    <location>
        <begin position="60"/>
        <end position="78"/>
    </location>
</feature>
<dbReference type="AlphaFoldDB" id="A0A1Y2MCC5"/>
<dbReference type="STRING" id="105696.A0A1Y2MCC5"/>
<gene>
    <name evidence="2" type="ORF">B5807_02518</name>
</gene>
<organism evidence="2 3">
    <name type="scientific">Epicoccum nigrum</name>
    <name type="common">Soil fungus</name>
    <name type="synonym">Epicoccum purpurascens</name>
    <dbReference type="NCBI Taxonomy" id="105696"/>
    <lineage>
        <taxon>Eukaryota</taxon>
        <taxon>Fungi</taxon>
        <taxon>Dikarya</taxon>
        <taxon>Ascomycota</taxon>
        <taxon>Pezizomycotina</taxon>
        <taxon>Dothideomycetes</taxon>
        <taxon>Pleosporomycetidae</taxon>
        <taxon>Pleosporales</taxon>
        <taxon>Pleosporineae</taxon>
        <taxon>Didymellaceae</taxon>
        <taxon>Epicoccum</taxon>
    </lineage>
</organism>
<evidence type="ECO:0000313" key="3">
    <source>
        <dbReference type="Proteomes" id="UP000193240"/>
    </source>
</evidence>
<dbReference type="OMA" id="MSHAGSF"/>
<feature type="compositionally biased region" description="Low complexity" evidence="1">
    <location>
        <begin position="154"/>
        <end position="163"/>
    </location>
</feature>
<evidence type="ECO:0000256" key="1">
    <source>
        <dbReference type="SAM" id="MobiDB-lite"/>
    </source>
</evidence>
<reference evidence="2 3" key="1">
    <citation type="journal article" date="2017" name="Genome Announc.">
        <title>Genome sequence of the saprophytic ascomycete Epicoccum nigrum ICMP 19927 strain isolated from New Zealand.</title>
        <authorList>
            <person name="Fokin M."/>
            <person name="Fleetwood D."/>
            <person name="Weir B.S."/>
            <person name="Villas-Boas S.G."/>
        </authorList>
    </citation>
    <scope>NUCLEOTIDE SEQUENCE [LARGE SCALE GENOMIC DNA]</scope>
    <source>
        <strain evidence="2 3">ICMP 19927</strain>
    </source>
</reference>
<protein>
    <submittedName>
        <fullName evidence="2">Uncharacterized protein</fullName>
    </submittedName>
</protein>
<sequence length="303" mass="33933">MPTGKRSPTSARRSTSRWTRSRSARTSSGTIGRMAFCLRRPSRLCQIRRPPQLRQRPTPRLHPPSPTPTPSQPRPRSPSPQTAHRPRVPAASRPLSPRDLASPRRPQASLPTAHQTRQRYTHLWTTSSAALSRAPPERQRRKTRARRRARRTRTSSSSSSTRACRPRRRWRGCPGSRLGRSGPGARGFFDRTGGTALICTSPRSSSWDRQPASDRAYRRRPLRSCFHRRSGGTLRRASENRTGSIGVRRGFSAGWLGHSTARHKQASKAATTARLDGARRVPLVAGLWKISGTWMHYGISSVV</sequence>
<name>A0A1Y2MCC5_EPING</name>
<evidence type="ECO:0000313" key="2">
    <source>
        <dbReference type="EMBL" id="OSS53137.1"/>
    </source>
</evidence>
<dbReference type="Proteomes" id="UP000193240">
    <property type="component" value="Unassembled WGS sequence"/>
</dbReference>
<feature type="compositionally biased region" description="Low complexity" evidence="1">
    <location>
        <begin position="43"/>
        <end position="58"/>
    </location>
</feature>
<proteinExistence type="predicted"/>
<dbReference type="EMBL" id="KZ107839">
    <property type="protein sequence ID" value="OSS53137.1"/>
    <property type="molecule type" value="Genomic_DNA"/>
</dbReference>
<feature type="compositionally biased region" description="Low complexity" evidence="1">
    <location>
        <begin position="24"/>
        <end position="33"/>
    </location>
</feature>
<feature type="compositionally biased region" description="Basic residues" evidence="1">
    <location>
        <begin position="139"/>
        <end position="153"/>
    </location>
</feature>
<dbReference type="InParanoid" id="A0A1Y2MCC5"/>
<feature type="compositionally biased region" description="Low complexity" evidence="1">
    <location>
        <begin position="1"/>
        <end position="18"/>
    </location>
</feature>